<evidence type="ECO:0000313" key="1">
    <source>
        <dbReference type="EMBL" id="KKN40055.1"/>
    </source>
</evidence>
<gene>
    <name evidence="1" type="ORF">LCGC14_0737180</name>
</gene>
<protein>
    <submittedName>
        <fullName evidence="1">Uncharacterized protein</fullName>
    </submittedName>
</protein>
<reference evidence="1" key="1">
    <citation type="journal article" date="2015" name="Nature">
        <title>Complex archaea that bridge the gap between prokaryotes and eukaryotes.</title>
        <authorList>
            <person name="Spang A."/>
            <person name="Saw J.H."/>
            <person name="Jorgensen S.L."/>
            <person name="Zaremba-Niedzwiedzka K."/>
            <person name="Martijn J."/>
            <person name="Lind A.E."/>
            <person name="van Eijk R."/>
            <person name="Schleper C."/>
            <person name="Guy L."/>
            <person name="Ettema T.J."/>
        </authorList>
    </citation>
    <scope>NUCLEOTIDE SEQUENCE</scope>
</reference>
<accession>A0A0F9Q7S5</accession>
<dbReference type="AlphaFoldDB" id="A0A0F9Q7S5"/>
<proteinExistence type="predicted"/>
<sequence>MDGVVTGLNAQAVIEVLKLYGENNVQMFEDILMLWHIEQGDE</sequence>
<comment type="caution">
    <text evidence="1">The sequence shown here is derived from an EMBL/GenBank/DDBJ whole genome shotgun (WGS) entry which is preliminary data.</text>
</comment>
<name>A0A0F9Q7S5_9ZZZZ</name>
<organism evidence="1">
    <name type="scientific">marine sediment metagenome</name>
    <dbReference type="NCBI Taxonomy" id="412755"/>
    <lineage>
        <taxon>unclassified sequences</taxon>
        <taxon>metagenomes</taxon>
        <taxon>ecological metagenomes</taxon>
    </lineage>
</organism>
<dbReference type="EMBL" id="LAZR01001728">
    <property type="protein sequence ID" value="KKN40055.1"/>
    <property type="molecule type" value="Genomic_DNA"/>
</dbReference>